<gene>
    <name evidence="1" type="ORF">POM88_032761</name>
</gene>
<evidence type="ECO:0000313" key="2">
    <source>
        <dbReference type="Proteomes" id="UP001237642"/>
    </source>
</evidence>
<comment type="caution">
    <text evidence="1">The sequence shown here is derived from an EMBL/GenBank/DDBJ whole genome shotgun (WGS) entry which is preliminary data.</text>
</comment>
<reference evidence="1" key="1">
    <citation type="submission" date="2023-02" db="EMBL/GenBank/DDBJ databases">
        <title>Genome of toxic invasive species Heracleum sosnowskyi carries increased number of genes despite the absence of recent whole-genome duplications.</title>
        <authorList>
            <person name="Schelkunov M."/>
            <person name="Shtratnikova V."/>
            <person name="Makarenko M."/>
            <person name="Klepikova A."/>
            <person name="Omelchenko D."/>
            <person name="Novikova G."/>
            <person name="Obukhova E."/>
            <person name="Bogdanov V."/>
            <person name="Penin A."/>
            <person name="Logacheva M."/>
        </authorList>
    </citation>
    <scope>NUCLEOTIDE SEQUENCE</scope>
    <source>
        <strain evidence="1">Hsosn_3</strain>
        <tissue evidence="1">Leaf</tissue>
    </source>
</reference>
<dbReference type="Proteomes" id="UP001237642">
    <property type="component" value="Unassembled WGS sequence"/>
</dbReference>
<name>A0AAD8I0S8_9APIA</name>
<protein>
    <submittedName>
        <fullName evidence="1">Uncharacterized protein</fullName>
    </submittedName>
</protein>
<dbReference type="EMBL" id="JAUIZM010000007">
    <property type="protein sequence ID" value="KAK1376568.1"/>
    <property type="molecule type" value="Genomic_DNA"/>
</dbReference>
<reference evidence="1" key="2">
    <citation type="submission" date="2023-05" db="EMBL/GenBank/DDBJ databases">
        <authorList>
            <person name="Schelkunov M.I."/>
        </authorList>
    </citation>
    <scope>NUCLEOTIDE SEQUENCE</scope>
    <source>
        <strain evidence="1">Hsosn_3</strain>
        <tissue evidence="1">Leaf</tissue>
    </source>
</reference>
<dbReference type="AlphaFoldDB" id="A0AAD8I0S8"/>
<sequence>MLAAFTRPIGVVEDLMSLDLGFGQLDPKFRDIEIYNDKEDPVDFGPNALGTDGSLFNGYAFHEDYFVIHNEATGAPEVVRVQEVAVEEYILGNGLGGYKVPDELQAT</sequence>
<organism evidence="1 2">
    <name type="scientific">Heracleum sosnowskyi</name>
    <dbReference type="NCBI Taxonomy" id="360622"/>
    <lineage>
        <taxon>Eukaryota</taxon>
        <taxon>Viridiplantae</taxon>
        <taxon>Streptophyta</taxon>
        <taxon>Embryophyta</taxon>
        <taxon>Tracheophyta</taxon>
        <taxon>Spermatophyta</taxon>
        <taxon>Magnoliopsida</taxon>
        <taxon>eudicotyledons</taxon>
        <taxon>Gunneridae</taxon>
        <taxon>Pentapetalae</taxon>
        <taxon>asterids</taxon>
        <taxon>campanulids</taxon>
        <taxon>Apiales</taxon>
        <taxon>Apiaceae</taxon>
        <taxon>Apioideae</taxon>
        <taxon>apioid superclade</taxon>
        <taxon>Tordylieae</taxon>
        <taxon>Tordyliinae</taxon>
        <taxon>Heracleum</taxon>
    </lineage>
</organism>
<proteinExistence type="predicted"/>
<accession>A0AAD8I0S8</accession>
<evidence type="ECO:0000313" key="1">
    <source>
        <dbReference type="EMBL" id="KAK1376568.1"/>
    </source>
</evidence>
<keyword evidence="2" id="KW-1185">Reference proteome</keyword>